<evidence type="ECO:0000313" key="3">
    <source>
        <dbReference type="Proteomes" id="UP000188967"/>
    </source>
</evidence>
<dbReference type="RefSeq" id="WP_024229222.1">
    <property type="nucleotide sequence ID" value="NZ_BFQL01000036.1"/>
</dbReference>
<sequence>MGNSHDEAIQQAYDAYDDLMLDKRYFRDNDAWGDLRIDRENGAISLLLRWKYNWIKRWDAKTDWTDLEKNTFHGKVIFVINQTWNNKIFLSVSGKSEFASKFNGKDLSFSIEIIQTDRHGYWDVVVFKIDNDDPNSFRQSSIVWNSRYVELDSKDIVAAAKCLGSSKVCHEQIGLSHELGHIIGYLADEYYSDDADKATTPFSGDASALMNIGMELRSRYMGNVIERLNRMVPGSNFFVKSVKK</sequence>
<reference evidence="2 3" key="1">
    <citation type="submission" date="2017-01" db="EMBL/GenBank/DDBJ databases">
        <title>Draft genome sequence of an E. coli strain isolated from human, in Amazon, Brazil.</title>
        <authorList>
            <person name="Moura Q."/>
            <person name="Fernandes M.R."/>
            <person name="Cerdeira L."/>
            <person name="Vianello M."/>
            <person name="Souza T.A."/>
            <person name="Ienne S."/>
            <person name="Lincopan N."/>
        </authorList>
    </citation>
    <scope>NUCLEOTIDE SEQUENCE [LARGE SCALE GENOMIC DNA]</scope>
    <source>
        <strain evidence="2 3">ICBEcBL-II-13</strain>
    </source>
</reference>
<reference evidence="1 4" key="2">
    <citation type="submission" date="2018-08" db="EMBL/GenBank/DDBJ databases">
        <authorList>
            <consortium name="GenomeTrakr network: Whole genome sequencing for foodborne pathogen traceback"/>
        </authorList>
    </citation>
    <scope>NUCLEOTIDE SEQUENCE [LARGE SCALE GENOMIC DNA]</scope>
    <source>
        <strain evidence="1 4">NC_STEC194</strain>
    </source>
</reference>
<name>A0A1V2GEM9_ECOLX</name>
<comment type="caution">
    <text evidence="2">The sequence shown here is derived from an EMBL/GenBank/DDBJ whole genome shotgun (WGS) entry which is preliminary data.</text>
</comment>
<dbReference type="Proteomes" id="UP000188967">
    <property type="component" value="Unassembled WGS sequence"/>
</dbReference>
<evidence type="ECO:0000313" key="2">
    <source>
        <dbReference type="EMBL" id="ONG34580.1"/>
    </source>
</evidence>
<evidence type="ECO:0000313" key="4">
    <source>
        <dbReference type="Proteomes" id="UP000587626"/>
    </source>
</evidence>
<organism evidence="2 3">
    <name type="scientific">Escherichia coli</name>
    <dbReference type="NCBI Taxonomy" id="562"/>
    <lineage>
        <taxon>Bacteria</taxon>
        <taxon>Pseudomonadati</taxon>
        <taxon>Pseudomonadota</taxon>
        <taxon>Gammaproteobacteria</taxon>
        <taxon>Enterobacterales</taxon>
        <taxon>Enterobacteriaceae</taxon>
        <taxon>Escherichia</taxon>
    </lineage>
</organism>
<gene>
    <name evidence="1" type="ORF">B6R15_002262</name>
    <name evidence="2" type="ORF">BXT93_12675</name>
</gene>
<protein>
    <submittedName>
        <fullName evidence="2">Uncharacterized protein</fullName>
    </submittedName>
</protein>
<proteinExistence type="predicted"/>
<dbReference type="EMBL" id="MTPS01000194">
    <property type="protein sequence ID" value="ONG34580.1"/>
    <property type="molecule type" value="Genomic_DNA"/>
</dbReference>
<evidence type="ECO:0000313" key="1">
    <source>
        <dbReference type="EMBL" id="EFM7861026.1"/>
    </source>
</evidence>
<dbReference type="EMBL" id="AATLXB010000021">
    <property type="protein sequence ID" value="EFM7861026.1"/>
    <property type="molecule type" value="Genomic_DNA"/>
</dbReference>
<accession>A0A1V2GEM9</accession>
<dbReference type="AlphaFoldDB" id="A0A1V2GEM9"/>
<dbReference type="Proteomes" id="UP000587626">
    <property type="component" value="Unassembled WGS sequence"/>
</dbReference>